<dbReference type="Proteomes" id="UP000249522">
    <property type="component" value="Unassembled WGS sequence"/>
</dbReference>
<organism evidence="2 3">
    <name type="scientific">Paenibacillus sambharensis</name>
    <dbReference type="NCBI Taxonomy" id="1803190"/>
    <lineage>
        <taxon>Bacteria</taxon>
        <taxon>Bacillati</taxon>
        <taxon>Bacillota</taxon>
        <taxon>Bacilli</taxon>
        <taxon>Bacillales</taxon>
        <taxon>Paenibacillaceae</taxon>
        <taxon>Paenibacillus</taxon>
    </lineage>
</organism>
<dbReference type="InterPro" id="IPR029063">
    <property type="entry name" value="SAM-dependent_MTases_sf"/>
</dbReference>
<dbReference type="InterPro" id="IPR041698">
    <property type="entry name" value="Methyltransf_25"/>
</dbReference>
<name>A0A2W1LNQ8_9BACL</name>
<dbReference type="RefSeq" id="WP_111149689.1">
    <property type="nucleotide sequence ID" value="NZ_QKRB01000060.1"/>
</dbReference>
<reference evidence="2 3" key="1">
    <citation type="submission" date="2018-06" db="EMBL/GenBank/DDBJ databases">
        <title>Paenibacillus imtechensis sp. nov.</title>
        <authorList>
            <person name="Pinnaka A.K."/>
            <person name="Singh H."/>
            <person name="Kaur M."/>
        </authorList>
    </citation>
    <scope>NUCLEOTIDE SEQUENCE [LARGE SCALE GENOMIC DNA]</scope>
    <source>
        <strain evidence="2 3">SMB1</strain>
    </source>
</reference>
<dbReference type="OrthoDB" id="9804312at2"/>
<evidence type="ECO:0000313" key="2">
    <source>
        <dbReference type="EMBL" id="PZD93047.1"/>
    </source>
</evidence>
<dbReference type="GO" id="GO:0032259">
    <property type="term" value="P:methylation"/>
    <property type="evidence" value="ECO:0007669"/>
    <property type="project" value="UniProtKB-KW"/>
</dbReference>
<dbReference type="EMBL" id="QKRB01000060">
    <property type="protein sequence ID" value="PZD93047.1"/>
    <property type="molecule type" value="Genomic_DNA"/>
</dbReference>
<evidence type="ECO:0000313" key="3">
    <source>
        <dbReference type="Proteomes" id="UP000249522"/>
    </source>
</evidence>
<sequence>MENLYLNTAGLYDADNRAVFTADIPFYVERARKLGGKVLELACGTGRVTIPLAEAGAEVWGLDYSPAMLEVMAAKAAEQPAEVRSRLHMVQGDMTDFSLEERFNLIFIPFRSFQSLETDEQALNCLTCAREHLEPGGQFIINVFKPIRQMGDWWVDPEEHLDYESQLASGERVTRHSVKKACDTEKRLLYTDLYYQIHRQDGTVEAFKDSLRLRYFYGDDIRSLLHSAGFVIQEEYGWYDGTPAGEGPEYVLVCGREEQRI</sequence>
<accession>A0A2W1LNQ8</accession>
<evidence type="ECO:0000259" key="1">
    <source>
        <dbReference type="Pfam" id="PF13649"/>
    </source>
</evidence>
<dbReference type="PANTHER" id="PTHR43591:SF110">
    <property type="entry name" value="RHODANESE DOMAIN-CONTAINING PROTEIN"/>
    <property type="match status" value="1"/>
</dbReference>
<dbReference type="Gene3D" id="2.20.130.10">
    <property type="entry name" value="CAC2371-like domains"/>
    <property type="match status" value="1"/>
</dbReference>
<protein>
    <submittedName>
        <fullName evidence="2">Class I SAM-dependent methyltransferase</fullName>
    </submittedName>
</protein>
<dbReference type="SUPFAM" id="SSF53335">
    <property type="entry name" value="S-adenosyl-L-methionine-dependent methyltransferases"/>
    <property type="match status" value="1"/>
</dbReference>
<proteinExistence type="predicted"/>
<keyword evidence="2" id="KW-0489">Methyltransferase</keyword>
<feature type="domain" description="Methyltransferase" evidence="1">
    <location>
        <begin position="38"/>
        <end position="137"/>
    </location>
</feature>
<gene>
    <name evidence="2" type="ORF">DNH61_25020</name>
</gene>
<keyword evidence="3" id="KW-1185">Reference proteome</keyword>
<dbReference type="AlphaFoldDB" id="A0A2W1LNQ8"/>
<keyword evidence="2" id="KW-0808">Transferase</keyword>
<dbReference type="Pfam" id="PF13649">
    <property type="entry name" value="Methyltransf_25"/>
    <property type="match status" value="1"/>
</dbReference>
<comment type="caution">
    <text evidence="2">The sequence shown here is derived from an EMBL/GenBank/DDBJ whole genome shotgun (WGS) entry which is preliminary data.</text>
</comment>
<dbReference type="CDD" id="cd02440">
    <property type="entry name" value="AdoMet_MTases"/>
    <property type="match status" value="1"/>
</dbReference>
<dbReference type="Gene3D" id="3.40.50.150">
    <property type="entry name" value="Vaccinia Virus protein VP39"/>
    <property type="match status" value="1"/>
</dbReference>
<dbReference type="PANTHER" id="PTHR43591">
    <property type="entry name" value="METHYLTRANSFERASE"/>
    <property type="match status" value="1"/>
</dbReference>
<dbReference type="GO" id="GO:0008168">
    <property type="term" value="F:methyltransferase activity"/>
    <property type="evidence" value="ECO:0007669"/>
    <property type="project" value="UniProtKB-KW"/>
</dbReference>